<proteinExistence type="predicted"/>
<gene>
    <name evidence="3" type="ORF">HDF09_000127</name>
</gene>
<evidence type="ECO:0000259" key="2">
    <source>
        <dbReference type="Pfam" id="PF01757"/>
    </source>
</evidence>
<feature type="transmembrane region" description="Helical" evidence="1">
    <location>
        <begin position="226"/>
        <end position="243"/>
    </location>
</feature>
<dbReference type="Pfam" id="PF01757">
    <property type="entry name" value="Acyl_transf_3"/>
    <property type="match status" value="1"/>
</dbReference>
<feature type="transmembrane region" description="Helical" evidence="1">
    <location>
        <begin position="195"/>
        <end position="214"/>
    </location>
</feature>
<feature type="domain" description="Acyltransferase 3" evidence="2">
    <location>
        <begin position="18"/>
        <end position="347"/>
    </location>
</feature>
<feature type="transmembrane region" description="Helical" evidence="1">
    <location>
        <begin position="336"/>
        <end position="360"/>
    </location>
</feature>
<name>A0A7W8MPR9_9BACT</name>
<dbReference type="PANTHER" id="PTHR23028:SF131">
    <property type="entry name" value="BLR2367 PROTEIN"/>
    <property type="match status" value="1"/>
</dbReference>
<organism evidence="3 4">
    <name type="scientific">Tunturiibacter empetritectus</name>
    <dbReference type="NCBI Taxonomy" id="3069691"/>
    <lineage>
        <taxon>Bacteria</taxon>
        <taxon>Pseudomonadati</taxon>
        <taxon>Acidobacteriota</taxon>
        <taxon>Terriglobia</taxon>
        <taxon>Terriglobales</taxon>
        <taxon>Acidobacteriaceae</taxon>
        <taxon>Tunturiibacter</taxon>
    </lineage>
</organism>
<evidence type="ECO:0000313" key="3">
    <source>
        <dbReference type="EMBL" id="MBB5315477.1"/>
    </source>
</evidence>
<dbReference type="GO" id="GO:0000271">
    <property type="term" value="P:polysaccharide biosynthetic process"/>
    <property type="evidence" value="ECO:0007669"/>
    <property type="project" value="TreeGrafter"/>
</dbReference>
<keyword evidence="1" id="KW-0812">Transmembrane</keyword>
<reference evidence="3" key="1">
    <citation type="submission" date="2020-08" db="EMBL/GenBank/DDBJ databases">
        <title>Genomic Encyclopedia of Type Strains, Phase IV (KMG-V): Genome sequencing to study the core and pangenomes of soil and plant-associated prokaryotes.</title>
        <authorList>
            <person name="Whitman W."/>
        </authorList>
    </citation>
    <scope>NUCLEOTIDE SEQUENCE [LARGE SCALE GENOMIC DNA]</scope>
    <source>
        <strain evidence="3">M8UP27</strain>
    </source>
</reference>
<accession>A0A7W8MPR9</accession>
<feature type="transmembrane region" description="Helical" evidence="1">
    <location>
        <begin position="170"/>
        <end position="189"/>
    </location>
</feature>
<feature type="transmembrane region" description="Helical" evidence="1">
    <location>
        <begin position="138"/>
        <end position="158"/>
    </location>
</feature>
<comment type="caution">
    <text evidence="3">The sequence shown here is derived from an EMBL/GenBank/DDBJ whole genome shotgun (WGS) entry which is preliminary data.</text>
</comment>
<dbReference type="Proteomes" id="UP000568106">
    <property type="component" value="Unassembled WGS sequence"/>
</dbReference>
<dbReference type="GO" id="GO:0016747">
    <property type="term" value="F:acyltransferase activity, transferring groups other than amino-acyl groups"/>
    <property type="evidence" value="ECO:0007669"/>
    <property type="project" value="InterPro"/>
</dbReference>
<feature type="transmembrane region" description="Helical" evidence="1">
    <location>
        <begin position="51"/>
        <end position="73"/>
    </location>
</feature>
<dbReference type="AlphaFoldDB" id="A0A7W8MPR9"/>
<dbReference type="EMBL" id="JACHDY010000001">
    <property type="protein sequence ID" value="MBB5315477.1"/>
    <property type="molecule type" value="Genomic_DNA"/>
</dbReference>
<evidence type="ECO:0000313" key="4">
    <source>
        <dbReference type="Proteomes" id="UP000568106"/>
    </source>
</evidence>
<feature type="transmembrane region" description="Helical" evidence="1">
    <location>
        <begin position="94"/>
        <end position="113"/>
    </location>
</feature>
<keyword evidence="1" id="KW-1133">Transmembrane helix</keyword>
<protein>
    <submittedName>
        <fullName evidence="3">Peptidoglycan/LPS O-acetylase OafA/YrhL</fullName>
    </submittedName>
</protein>
<dbReference type="InterPro" id="IPR050879">
    <property type="entry name" value="Acyltransferase_3"/>
</dbReference>
<dbReference type="PANTHER" id="PTHR23028">
    <property type="entry name" value="ACETYLTRANSFERASE"/>
    <property type="match status" value="1"/>
</dbReference>
<dbReference type="InterPro" id="IPR002656">
    <property type="entry name" value="Acyl_transf_3_dom"/>
</dbReference>
<feature type="transmembrane region" description="Helical" evidence="1">
    <location>
        <begin position="263"/>
        <end position="281"/>
    </location>
</feature>
<keyword evidence="1" id="KW-0472">Membrane</keyword>
<dbReference type="GO" id="GO:0016020">
    <property type="term" value="C:membrane"/>
    <property type="evidence" value="ECO:0007669"/>
    <property type="project" value="TreeGrafter"/>
</dbReference>
<feature type="transmembrane region" description="Helical" evidence="1">
    <location>
        <begin position="21"/>
        <end position="39"/>
    </location>
</feature>
<keyword evidence="4" id="KW-1185">Reference proteome</keyword>
<evidence type="ECO:0000256" key="1">
    <source>
        <dbReference type="SAM" id="Phobius"/>
    </source>
</evidence>
<sequence>MPINFSAMQLSKTHHQIEGLQIWRAIAVILVAALHLMQMMGGSGSLAMVRFGNLGMFGVDIFFVISGFILGLTALRAGSGEPRFESLHFIARRILRILPIYWIVILFPLTRWLRSSEVSGFTFLDFWFLLPGLSYPRVHLIIGLAWTLIFEMFFYYVLTVFLRITIRDAVRNTIAALVLLVVVGEFLGIRRSGLVIVMNPILLEFVMGNITALGFQRFGRQRRTGIAMLVAGVLAAGLVTFYTTTNVALEQNVLVGVDMLPRVGTWGVAAWLLVSGMVFWGPQVRSRLGKMLVEVGNGSYSIYLTSAISTEMISRLMARIPIGFLRSGPLVLREGIALVCVILTGMVCFWFVETPLLRWLNGRYKSIFRRRVAATAPVVRV</sequence>